<dbReference type="RefSeq" id="WP_065975038.1">
    <property type="nucleotide sequence ID" value="NZ_JABBDU010000135.1"/>
</dbReference>
<accession>A0A1C2I1N0</accession>
<feature type="transmembrane region" description="Helical" evidence="1">
    <location>
        <begin position="12"/>
        <end position="36"/>
    </location>
</feature>
<keyword evidence="3" id="KW-1185">Reference proteome</keyword>
<comment type="caution">
    <text evidence="2">The sequence shown here is derived from an EMBL/GenBank/DDBJ whole genome shotgun (WGS) entry which is preliminary data.</text>
</comment>
<evidence type="ECO:0000313" key="3">
    <source>
        <dbReference type="Proteomes" id="UP000095008"/>
    </source>
</evidence>
<gene>
    <name evidence="2" type="ORF">A6M23_14830</name>
</gene>
<keyword evidence="1" id="KW-1133">Transmembrane helix</keyword>
<protein>
    <submittedName>
        <fullName evidence="2">Uncharacterized protein</fullName>
    </submittedName>
</protein>
<dbReference type="OrthoDB" id="9902549at2"/>
<keyword evidence="1" id="KW-0812">Transmembrane</keyword>
<dbReference type="Proteomes" id="UP000095008">
    <property type="component" value="Unassembled WGS sequence"/>
</dbReference>
<sequence length="67" mass="7320">MITFNKTVRKDIVKTFNTLAYVGGTTQIGVLAYNVFVHGAGISGFFAALGYILVCKSIVWLVLAYED</sequence>
<feature type="transmembrane region" description="Helical" evidence="1">
    <location>
        <begin position="42"/>
        <end position="65"/>
    </location>
</feature>
<keyword evidence="1" id="KW-0472">Membrane</keyword>
<name>A0A1C2I1N0_ACITH</name>
<organism evidence="2 3">
    <name type="scientific">Acidithiobacillus thiooxidans</name>
    <name type="common">Thiobacillus thiooxidans</name>
    <dbReference type="NCBI Taxonomy" id="930"/>
    <lineage>
        <taxon>Bacteria</taxon>
        <taxon>Pseudomonadati</taxon>
        <taxon>Pseudomonadota</taxon>
        <taxon>Acidithiobacillia</taxon>
        <taxon>Acidithiobacillales</taxon>
        <taxon>Acidithiobacillaceae</taxon>
        <taxon>Acidithiobacillus</taxon>
    </lineage>
</organism>
<proteinExistence type="predicted"/>
<reference evidence="2" key="1">
    <citation type="journal article" date="2016" name="Int. J. Mol. Sci.">
        <title>Comparative genomics of the extreme acidophile Acidithiobacillus thiooxidans reveals intraspecific divergence and niche adaptation.</title>
        <authorList>
            <person name="Zhang X."/>
            <person name="Feng X."/>
            <person name="Tao J."/>
            <person name="Ma L."/>
            <person name="Xiao Y."/>
            <person name="Liang Y."/>
            <person name="Liu X."/>
            <person name="Yin H."/>
        </authorList>
    </citation>
    <scope>NUCLEOTIDE SEQUENCE [LARGE SCALE GENOMIC DNA]</scope>
    <source>
        <strain evidence="2">DXS-W</strain>
    </source>
</reference>
<evidence type="ECO:0000256" key="1">
    <source>
        <dbReference type="SAM" id="Phobius"/>
    </source>
</evidence>
<evidence type="ECO:0000313" key="2">
    <source>
        <dbReference type="EMBL" id="OCX69912.1"/>
    </source>
</evidence>
<dbReference type="AlphaFoldDB" id="A0A1C2I1N0"/>
<dbReference type="EMBL" id="LWRY01000187">
    <property type="protein sequence ID" value="OCX69912.1"/>
    <property type="molecule type" value="Genomic_DNA"/>
</dbReference>